<reference evidence="3 4" key="1">
    <citation type="submission" date="2018-12" db="EMBL/GenBank/DDBJ databases">
        <title>The genome sequences of Variovorax guangxiensis DSM 27352.</title>
        <authorList>
            <person name="Gao J."/>
            <person name="Sun J."/>
        </authorList>
    </citation>
    <scope>NUCLEOTIDE SEQUENCE [LARGE SCALE GENOMIC DNA]</scope>
    <source>
        <strain evidence="3 4">DSM 27352</strain>
    </source>
</reference>
<proteinExistence type="inferred from homology"/>
<feature type="signal peptide" evidence="2">
    <location>
        <begin position="1"/>
        <end position="23"/>
    </location>
</feature>
<dbReference type="PANTHER" id="PTHR42928:SF5">
    <property type="entry name" value="BLR1237 PROTEIN"/>
    <property type="match status" value="1"/>
</dbReference>
<dbReference type="InterPro" id="IPR042100">
    <property type="entry name" value="Bug_dom1"/>
</dbReference>
<dbReference type="PIRSF" id="PIRSF017082">
    <property type="entry name" value="YflP"/>
    <property type="match status" value="1"/>
</dbReference>
<evidence type="ECO:0000256" key="1">
    <source>
        <dbReference type="ARBA" id="ARBA00006987"/>
    </source>
</evidence>
<organism evidence="3 4">
    <name type="scientific">Variovorax guangxiensis</name>
    <dbReference type="NCBI Taxonomy" id="1775474"/>
    <lineage>
        <taxon>Bacteria</taxon>
        <taxon>Pseudomonadati</taxon>
        <taxon>Pseudomonadota</taxon>
        <taxon>Betaproteobacteria</taxon>
        <taxon>Burkholderiales</taxon>
        <taxon>Comamonadaceae</taxon>
        <taxon>Variovorax</taxon>
    </lineage>
</organism>
<dbReference type="OrthoDB" id="8678477at2"/>
<dbReference type="AlphaFoldDB" id="A0A433MD80"/>
<comment type="caution">
    <text evidence="3">The sequence shown here is derived from an EMBL/GenBank/DDBJ whole genome shotgun (WGS) entry which is preliminary data.</text>
</comment>
<comment type="similarity">
    <text evidence="1">Belongs to the UPF0065 (bug) family.</text>
</comment>
<evidence type="ECO:0000313" key="4">
    <source>
        <dbReference type="Proteomes" id="UP000281118"/>
    </source>
</evidence>
<dbReference type="Gene3D" id="3.40.190.150">
    <property type="entry name" value="Bordetella uptake gene, domain 1"/>
    <property type="match status" value="1"/>
</dbReference>
<evidence type="ECO:0000256" key="2">
    <source>
        <dbReference type="SAM" id="SignalP"/>
    </source>
</evidence>
<dbReference type="PANTHER" id="PTHR42928">
    <property type="entry name" value="TRICARBOXYLATE-BINDING PROTEIN"/>
    <property type="match status" value="1"/>
</dbReference>
<dbReference type="CDD" id="cd13578">
    <property type="entry name" value="PBP2_Bug27"/>
    <property type="match status" value="1"/>
</dbReference>
<evidence type="ECO:0000313" key="3">
    <source>
        <dbReference type="EMBL" id="RUR65705.1"/>
    </source>
</evidence>
<dbReference type="InterPro" id="IPR005064">
    <property type="entry name" value="BUG"/>
</dbReference>
<dbReference type="Proteomes" id="UP000281118">
    <property type="component" value="Unassembled WGS sequence"/>
</dbReference>
<dbReference type="Gene3D" id="3.40.190.10">
    <property type="entry name" value="Periplasmic binding protein-like II"/>
    <property type="match status" value="1"/>
</dbReference>
<dbReference type="SUPFAM" id="SSF53850">
    <property type="entry name" value="Periplasmic binding protein-like II"/>
    <property type="match status" value="1"/>
</dbReference>
<accession>A0A433MD80</accession>
<sequence length="327" mass="34657">MKNPLPFLAVFLFAAALSAGAWAQQQQAWPSKPVRVIVPAPAGSSLDLIARTLADRLRVMWKQPVVIETKAGAGGLIGMDTVAKAPHDGYTLGIGFNGPIAFGPYMYARMPYAPARDLIPIVLTTSQPNVLAVQADNPANTLPEFVEWAKKRGNRFSYASVGAGSSSHLTMELFRSATHIEAVHVPYSGSPPAGLSLAAGDTQALFTVAPALLPLIQGQRVKLIAITSAKRSELMKDLPTVAESGYPGFESLAWNGLFTAAGTPPEVVQRINADVNAVLQEPAVRELLANQGLVAGGGSPEEFRAFIDAEGRKWGAIIAKVGIRLDQ</sequence>
<name>A0A433MD80_9BURK</name>
<keyword evidence="2" id="KW-0732">Signal</keyword>
<protein>
    <submittedName>
        <fullName evidence="3">Tripartite tricarboxylate transporter substrate binding protein</fullName>
    </submittedName>
</protein>
<feature type="chain" id="PRO_5019209832" evidence="2">
    <location>
        <begin position="24"/>
        <end position="327"/>
    </location>
</feature>
<dbReference type="EMBL" id="RXFT01000001">
    <property type="protein sequence ID" value="RUR65705.1"/>
    <property type="molecule type" value="Genomic_DNA"/>
</dbReference>
<dbReference type="Pfam" id="PF03401">
    <property type="entry name" value="TctC"/>
    <property type="match status" value="1"/>
</dbReference>
<dbReference type="RefSeq" id="WP_126018639.1">
    <property type="nucleotide sequence ID" value="NZ_RXFT01000001.1"/>
</dbReference>
<gene>
    <name evidence="3" type="ORF">EJP67_01390</name>
</gene>